<name>A0A0N4XYP3_NIPBR</name>
<evidence type="ECO:0000313" key="1">
    <source>
        <dbReference type="EMBL" id="VDL71811.1"/>
    </source>
</evidence>
<dbReference type="EMBL" id="UYSL01019978">
    <property type="protein sequence ID" value="VDL71811.1"/>
    <property type="molecule type" value="Genomic_DNA"/>
</dbReference>
<accession>A0A0N4XYP3</accession>
<protein>
    <submittedName>
        <fullName evidence="1 3">Uncharacterized protein</fullName>
    </submittedName>
</protein>
<reference evidence="1 2" key="2">
    <citation type="submission" date="2018-11" db="EMBL/GenBank/DDBJ databases">
        <authorList>
            <consortium name="Pathogen Informatics"/>
        </authorList>
    </citation>
    <scope>NUCLEOTIDE SEQUENCE [LARGE SCALE GENOMIC DNA]</scope>
</reference>
<evidence type="ECO:0000313" key="3">
    <source>
        <dbReference type="WBParaSite" id="NBR_0000822101-mRNA-1"/>
    </source>
</evidence>
<dbReference type="AlphaFoldDB" id="A0A0N4XYP3"/>
<evidence type="ECO:0000313" key="2">
    <source>
        <dbReference type="Proteomes" id="UP000271162"/>
    </source>
</evidence>
<sequence length="147" mass="16849">MISKRFHLGIKEEFLNRNENMRLDAFVEILIKAVEEMSDSMDVKERRRFVTCPYRLSETHKKHKAAATAYQRNCAEISQTGQDSWQVQNAAHTKKMTVLDASCARLTKTDTDEALERLREMIAMMDVAIDTANTPQLSSLVPRSELT</sequence>
<proteinExistence type="predicted"/>
<gene>
    <name evidence="1" type="ORF">NBR_LOCUS8222</name>
</gene>
<dbReference type="Proteomes" id="UP000271162">
    <property type="component" value="Unassembled WGS sequence"/>
</dbReference>
<dbReference type="OMA" id="NANCRID"/>
<dbReference type="WBParaSite" id="NBR_0000822101-mRNA-1">
    <property type="protein sequence ID" value="NBR_0000822101-mRNA-1"/>
    <property type="gene ID" value="NBR_0000822101"/>
</dbReference>
<keyword evidence="2" id="KW-1185">Reference proteome</keyword>
<organism evidence="3">
    <name type="scientific">Nippostrongylus brasiliensis</name>
    <name type="common">Rat hookworm</name>
    <dbReference type="NCBI Taxonomy" id="27835"/>
    <lineage>
        <taxon>Eukaryota</taxon>
        <taxon>Metazoa</taxon>
        <taxon>Ecdysozoa</taxon>
        <taxon>Nematoda</taxon>
        <taxon>Chromadorea</taxon>
        <taxon>Rhabditida</taxon>
        <taxon>Rhabditina</taxon>
        <taxon>Rhabditomorpha</taxon>
        <taxon>Strongyloidea</taxon>
        <taxon>Heligmosomidae</taxon>
        <taxon>Nippostrongylus</taxon>
    </lineage>
</organism>
<reference evidence="3" key="1">
    <citation type="submission" date="2017-02" db="UniProtKB">
        <authorList>
            <consortium name="WormBaseParasite"/>
        </authorList>
    </citation>
    <scope>IDENTIFICATION</scope>
</reference>